<dbReference type="InterPro" id="IPR000073">
    <property type="entry name" value="AB_hydrolase_1"/>
</dbReference>
<dbReference type="InterPro" id="IPR000952">
    <property type="entry name" value="AB_hydrolase_4_CS"/>
</dbReference>
<sequence>MLSWGFRGTVRQYCSDTVKLPLKDGSSLESDSTKVIPFQQLINQTKAFRDKARFYLNPLLFNGALQTFYLSTHDFKNSYKVYYGRRTLVSLDGKSTASLDYAIDDPNLSTEEFEKLEKKTHPEGWPRLHPRTRFFSEEEIHEKDAPSDDSKPMLIILHGLAGGSHEPIIRQFVEKLYYTKSVFKEIICLHSRGCGRSKITTPELFCGLSTDDLRQLILNLKKQFPNRPIFVMGFSFGSVTVVNYLGQYSGKDSGVECAVTIGNPWDMVDSSYHLHDSLSGKYIFSPAVTSFLFKLIKNNYNELKESPHYEKYKQQHQPKNLPEFDTLFTAPIFGFQTAYDYYRKSSPVNRLPKIKTPLLSINSTDDPVTGTHLPWNEFKANPYCCLLSTDLGGHLSWLKPNNTSWFVDTVSDFFNNYYNEYEPRRSVFDGVYPF</sequence>
<dbReference type="STRING" id="1344418.A0A1D2VQC2"/>
<dbReference type="SUPFAM" id="SSF53474">
    <property type="entry name" value="alpha/beta-Hydrolases"/>
    <property type="match status" value="1"/>
</dbReference>
<comment type="similarity">
    <text evidence="1">Belongs to the AB hydrolase superfamily. AB hydrolase 4 family.</text>
</comment>
<evidence type="ECO:0000313" key="7">
    <source>
        <dbReference type="Proteomes" id="UP000095038"/>
    </source>
</evidence>
<dbReference type="GO" id="GO:0051793">
    <property type="term" value="P:medium-chain fatty acid catabolic process"/>
    <property type="evidence" value="ECO:0007669"/>
    <property type="project" value="TreeGrafter"/>
</dbReference>
<dbReference type="PIRSF" id="PIRSF005211">
    <property type="entry name" value="Ab_hydro_YheT"/>
    <property type="match status" value="1"/>
</dbReference>
<evidence type="ECO:0000256" key="4">
    <source>
        <dbReference type="PIRSR" id="PIRSR005211-1"/>
    </source>
</evidence>
<dbReference type="RefSeq" id="XP_020050110.1">
    <property type="nucleotide sequence ID" value="XM_020194299.1"/>
</dbReference>
<dbReference type="Gene3D" id="3.40.50.1820">
    <property type="entry name" value="alpha/beta hydrolase"/>
    <property type="match status" value="1"/>
</dbReference>
<dbReference type="GO" id="GO:0008126">
    <property type="term" value="F:acetylesterase activity"/>
    <property type="evidence" value="ECO:0007669"/>
    <property type="project" value="TreeGrafter"/>
</dbReference>
<dbReference type="GO" id="GO:0051792">
    <property type="term" value="P:medium-chain fatty acid biosynthetic process"/>
    <property type="evidence" value="ECO:0007669"/>
    <property type="project" value="TreeGrafter"/>
</dbReference>
<dbReference type="FunCoup" id="A0A1D2VQC2">
    <property type="interactions" value="340"/>
</dbReference>
<dbReference type="InterPro" id="IPR029058">
    <property type="entry name" value="AB_hydrolase_fold"/>
</dbReference>
<protein>
    <submittedName>
        <fullName evidence="6">AB-hydrolase YheT</fullName>
    </submittedName>
</protein>
<feature type="domain" description="AB hydrolase-1" evidence="5">
    <location>
        <begin position="152"/>
        <end position="369"/>
    </location>
</feature>
<dbReference type="InParanoid" id="A0A1D2VQC2"/>
<dbReference type="PANTHER" id="PTHR10794:SF44">
    <property type="entry name" value="MEDIUM-CHAIN FATTY ACID ETHYL ESTER SYNTHASE_ESTERASE 1-RELATED"/>
    <property type="match status" value="1"/>
</dbReference>
<dbReference type="PANTHER" id="PTHR10794">
    <property type="entry name" value="ABHYDROLASE DOMAIN-CONTAINING PROTEIN"/>
    <property type="match status" value="1"/>
</dbReference>
<dbReference type="EMBL" id="KV454475">
    <property type="protein sequence ID" value="ODV63803.1"/>
    <property type="molecule type" value="Genomic_DNA"/>
</dbReference>
<dbReference type="Proteomes" id="UP000095038">
    <property type="component" value="Unassembled WGS sequence"/>
</dbReference>
<keyword evidence="3 6" id="KW-0378">Hydrolase</keyword>
<gene>
    <name evidence="6" type="ORF">ASCRUDRAFT_78820</name>
</gene>
<dbReference type="GeneID" id="30967935"/>
<dbReference type="AlphaFoldDB" id="A0A1D2VQC2"/>
<dbReference type="OrthoDB" id="5954035at2759"/>
<name>A0A1D2VQC2_9ASCO</name>
<dbReference type="InterPro" id="IPR050960">
    <property type="entry name" value="AB_hydrolase_4_sf"/>
</dbReference>
<evidence type="ECO:0000256" key="1">
    <source>
        <dbReference type="ARBA" id="ARBA00010884"/>
    </source>
</evidence>
<feature type="active site" description="Charge relay system" evidence="4">
    <location>
        <position position="366"/>
    </location>
</feature>
<proteinExistence type="inferred from homology"/>
<dbReference type="InterPro" id="IPR012020">
    <property type="entry name" value="ABHD4"/>
</dbReference>
<keyword evidence="7" id="KW-1185">Reference proteome</keyword>
<accession>A0A1D2VQC2</accession>
<evidence type="ECO:0000256" key="2">
    <source>
        <dbReference type="ARBA" id="ARBA00022487"/>
    </source>
</evidence>
<evidence type="ECO:0000313" key="6">
    <source>
        <dbReference type="EMBL" id="ODV63803.1"/>
    </source>
</evidence>
<reference evidence="7" key="1">
    <citation type="submission" date="2016-05" db="EMBL/GenBank/DDBJ databases">
        <title>Comparative genomics of biotechnologically important yeasts.</title>
        <authorList>
            <consortium name="DOE Joint Genome Institute"/>
            <person name="Riley R."/>
            <person name="Haridas S."/>
            <person name="Wolfe K.H."/>
            <person name="Lopes M.R."/>
            <person name="Hittinger C.T."/>
            <person name="Goker M."/>
            <person name="Salamov A."/>
            <person name="Wisecaver J."/>
            <person name="Long T.M."/>
            <person name="Aerts A.L."/>
            <person name="Barry K."/>
            <person name="Choi C."/>
            <person name="Clum A."/>
            <person name="Coughlan A.Y."/>
            <person name="Deshpande S."/>
            <person name="Douglass A.P."/>
            <person name="Hanson S.J."/>
            <person name="Klenk H.-P."/>
            <person name="Labutti K."/>
            <person name="Lapidus A."/>
            <person name="Lindquist E."/>
            <person name="Lipzen A."/>
            <person name="Meier-Kolthoff J.P."/>
            <person name="Ohm R.A."/>
            <person name="Otillar R.P."/>
            <person name="Pangilinan J."/>
            <person name="Peng Y."/>
            <person name="Rokas A."/>
            <person name="Rosa C.A."/>
            <person name="Scheuner C."/>
            <person name="Sibirny A.A."/>
            <person name="Slot J.C."/>
            <person name="Stielow J.B."/>
            <person name="Sun H."/>
            <person name="Kurtzman C.P."/>
            <person name="Blackwell M."/>
            <person name="Grigoriev I.V."/>
            <person name="Jeffries T.W."/>
        </authorList>
    </citation>
    <scope>NUCLEOTIDE SEQUENCE [LARGE SCALE GENOMIC DNA]</scope>
    <source>
        <strain evidence="7">DSM 1968</strain>
    </source>
</reference>
<dbReference type="GO" id="GO:0047372">
    <property type="term" value="F:monoacylglycerol lipase activity"/>
    <property type="evidence" value="ECO:0007669"/>
    <property type="project" value="TreeGrafter"/>
</dbReference>
<feature type="active site" description="Charge relay system" evidence="4">
    <location>
        <position position="394"/>
    </location>
</feature>
<feature type="active site" description="Charge relay system" evidence="4">
    <location>
        <position position="235"/>
    </location>
</feature>
<evidence type="ECO:0000259" key="5">
    <source>
        <dbReference type="Pfam" id="PF00561"/>
    </source>
</evidence>
<keyword evidence="2" id="KW-0719">Serine esterase</keyword>
<evidence type="ECO:0000256" key="3">
    <source>
        <dbReference type="ARBA" id="ARBA00022801"/>
    </source>
</evidence>
<dbReference type="PROSITE" id="PS01133">
    <property type="entry name" value="UPF0017"/>
    <property type="match status" value="1"/>
</dbReference>
<dbReference type="Pfam" id="PF00561">
    <property type="entry name" value="Abhydrolase_1"/>
    <property type="match status" value="1"/>
</dbReference>
<organism evidence="6 7">
    <name type="scientific">Ascoidea rubescens DSM 1968</name>
    <dbReference type="NCBI Taxonomy" id="1344418"/>
    <lineage>
        <taxon>Eukaryota</taxon>
        <taxon>Fungi</taxon>
        <taxon>Dikarya</taxon>
        <taxon>Ascomycota</taxon>
        <taxon>Saccharomycotina</taxon>
        <taxon>Saccharomycetes</taxon>
        <taxon>Ascoideaceae</taxon>
        <taxon>Ascoidea</taxon>
    </lineage>
</organism>